<proteinExistence type="predicted"/>
<accession>A0A9W9IX48</accession>
<feature type="domain" description="O-methyltransferase C-terminal" evidence="5">
    <location>
        <begin position="227"/>
        <end position="369"/>
    </location>
</feature>
<keyword evidence="8" id="KW-1185">Reference proteome</keyword>
<evidence type="ECO:0000313" key="7">
    <source>
        <dbReference type="EMBL" id="KAJ5185532.1"/>
    </source>
</evidence>
<dbReference type="EMBL" id="JAPQKP010000006">
    <property type="protein sequence ID" value="KAJ5185532.1"/>
    <property type="molecule type" value="Genomic_DNA"/>
</dbReference>
<evidence type="ECO:0000256" key="1">
    <source>
        <dbReference type="ARBA" id="ARBA00022603"/>
    </source>
</evidence>
<dbReference type="InterPro" id="IPR016461">
    <property type="entry name" value="COMT-like"/>
</dbReference>
<evidence type="ECO:0000259" key="5">
    <source>
        <dbReference type="Pfam" id="PF00891"/>
    </source>
</evidence>
<organism evidence="7 8">
    <name type="scientific">Penicillium cf. griseofulvum</name>
    <dbReference type="NCBI Taxonomy" id="2972120"/>
    <lineage>
        <taxon>Eukaryota</taxon>
        <taxon>Fungi</taxon>
        <taxon>Dikarya</taxon>
        <taxon>Ascomycota</taxon>
        <taxon>Pezizomycotina</taxon>
        <taxon>Eurotiomycetes</taxon>
        <taxon>Eurotiomycetidae</taxon>
        <taxon>Eurotiales</taxon>
        <taxon>Aspergillaceae</taxon>
        <taxon>Penicillium</taxon>
    </lineage>
</organism>
<dbReference type="SUPFAM" id="SSF46785">
    <property type="entry name" value="Winged helix' DNA-binding domain"/>
    <property type="match status" value="1"/>
</dbReference>
<dbReference type="Gene3D" id="3.40.50.150">
    <property type="entry name" value="Vaccinia Virus protein VP39"/>
    <property type="match status" value="1"/>
</dbReference>
<evidence type="ECO:0000256" key="2">
    <source>
        <dbReference type="ARBA" id="ARBA00022679"/>
    </source>
</evidence>
<keyword evidence="7" id="KW-0238">DNA-binding</keyword>
<feature type="domain" description="O-methyltransferase dimerisation" evidence="6">
    <location>
        <begin position="54"/>
        <end position="126"/>
    </location>
</feature>
<sequence>EDLSSLSQGVTSSVAKFQSTGEENDRLDALEEARHLTRVLQEPANLIKDLFLSPTIPMAVKIASDMGIFSSLSKATSAVTCEELAAPTGADPVLVERIMRVLTVNGFAAEQSCGRYLSTPLAKQMTERKTIGVMDSLFVDLLPAFQKTPMFLNQRKYQNPEDHRDGPFQYAYETKLSFFEWFGQNPLALARFNTFMEGTRAHLAHWAEWFPVQDRLIDEAMCDGSTPFLVDIGGGRGQDLKGLKLRYPQLPGPLVLEEMPWVIDETQDLDSDIQKVKHDFFSPQPVKGARAYYLKYILHDYSDENCRKILLHIVEAMKKGYSKILIEENVIPDQNAGYTETMHDMIVMAACPGLERTQAMWIQLFSSVGLKISKIWSPSRDSTGIIEVECQD</sequence>
<dbReference type="AlphaFoldDB" id="A0A9W9IX48"/>
<dbReference type="InterPro" id="IPR001077">
    <property type="entry name" value="COMT_C"/>
</dbReference>
<feature type="non-terminal residue" evidence="7">
    <location>
        <position position="1"/>
    </location>
</feature>
<dbReference type="GO" id="GO:0044550">
    <property type="term" value="P:secondary metabolite biosynthetic process"/>
    <property type="evidence" value="ECO:0007669"/>
    <property type="project" value="UniProtKB-ARBA"/>
</dbReference>
<dbReference type="InterPro" id="IPR029063">
    <property type="entry name" value="SAM-dependent_MTases_sf"/>
</dbReference>
<comment type="caution">
    <text evidence="7">The sequence shown here is derived from an EMBL/GenBank/DDBJ whole genome shotgun (WGS) entry which is preliminary data.</text>
</comment>
<evidence type="ECO:0000313" key="8">
    <source>
        <dbReference type="Proteomes" id="UP001150879"/>
    </source>
</evidence>
<dbReference type="GO" id="GO:0003677">
    <property type="term" value="F:DNA binding"/>
    <property type="evidence" value="ECO:0007669"/>
    <property type="project" value="UniProtKB-KW"/>
</dbReference>
<feature type="active site" description="Proton acceptor" evidence="4">
    <location>
        <position position="299"/>
    </location>
</feature>
<dbReference type="Pfam" id="PF00891">
    <property type="entry name" value="Methyltransf_2"/>
    <property type="match status" value="1"/>
</dbReference>
<dbReference type="SUPFAM" id="SSF53335">
    <property type="entry name" value="S-adenosyl-L-methionine-dependent methyltransferases"/>
    <property type="match status" value="1"/>
</dbReference>
<dbReference type="Pfam" id="PF08100">
    <property type="entry name" value="Dimerisation"/>
    <property type="match status" value="1"/>
</dbReference>
<dbReference type="GO" id="GO:0008171">
    <property type="term" value="F:O-methyltransferase activity"/>
    <property type="evidence" value="ECO:0007669"/>
    <property type="project" value="InterPro"/>
</dbReference>
<evidence type="ECO:0000256" key="4">
    <source>
        <dbReference type="PIRSR" id="PIRSR005739-1"/>
    </source>
</evidence>
<dbReference type="GO" id="GO:0046983">
    <property type="term" value="F:protein dimerization activity"/>
    <property type="evidence" value="ECO:0007669"/>
    <property type="project" value="InterPro"/>
</dbReference>
<dbReference type="PANTHER" id="PTHR43712:SF1">
    <property type="entry name" value="HYPOTHETICAL O-METHYLTRANSFERASE (EUROFUNG)-RELATED"/>
    <property type="match status" value="1"/>
</dbReference>
<dbReference type="Proteomes" id="UP001150879">
    <property type="component" value="Unassembled WGS sequence"/>
</dbReference>
<keyword evidence="3" id="KW-0949">S-adenosyl-L-methionine</keyword>
<evidence type="ECO:0000256" key="3">
    <source>
        <dbReference type="ARBA" id="ARBA00022691"/>
    </source>
</evidence>
<reference evidence="7" key="1">
    <citation type="submission" date="2022-11" db="EMBL/GenBank/DDBJ databases">
        <authorList>
            <person name="Petersen C."/>
        </authorList>
    </citation>
    <scope>NUCLEOTIDE SEQUENCE</scope>
    <source>
        <strain evidence="7">IBT 16849</strain>
    </source>
</reference>
<dbReference type="InterPro" id="IPR036390">
    <property type="entry name" value="WH_DNA-bd_sf"/>
</dbReference>
<dbReference type="InterPro" id="IPR012967">
    <property type="entry name" value="COMT_dimerisation"/>
</dbReference>
<dbReference type="PROSITE" id="PS51683">
    <property type="entry name" value="SAM_OMT_II"/>
    <property type="match status" value="1"/>
</dbReference>
<keyword evidence="1" id="KW-0489">Methyltransferase</keyword>
<name>A0A9W9IX48_9EURO</name>
<evidence type="ECO:0000259" key="6">
    <source>
        <dbReference type="Pfam" id="PF08100"/>
    </source>
</evidence>
<keyword evidence="2" id="KW-0808">Transferase</keyword>
<protein>
    <submittedName>
        <fullName evidence="7">Winged helix-turn-helix transcription repressor DNA-binding</fullName>
    </submittedName>
</protein>
<dbReference type="PIRSF" id="PIRSF005739">
    <property type="entry name" value="O-mtase"/>
    <property type="match status" value="1"/>
</dbReference>
<reference evidence="7" key="2">
    <citation type="journal article" date="2023" name="IMA Fungus">
        <title>Comparative genomic study of the Penicillium genus elucidates a diverse pangenome and 15 lateral gene transfer events.</title>
        <authorList>
            <person name="Petersen C."/>
            <person name="Sorensen T."/>
            <person name="Nielsen M.R."/>
            <person name="Sondergaard T.E."/>
            <person name="Sorensen J.L."/>
            <person name="Fitzpatrick D.A."/>
            <person name="Frisvad J.C."/>
            <person name="Nielsen K.L."/>
        </authorList>
    </citation>
    <scope>NUCLEOTIDE SEQUENCE</scope>
    <source>
        <strain evidence="7">IBT 16849</strain>
    </source>
</reference>
<dbReference type="InterPro" id="IPR036388">
    <property type="entry name" value="WH-like_DNA-bd_sf"/>
</dbReference>
<dbReference type="PANTHER" id="PTHR43712">
    <property type="entry name" value="PUTATIVE (AFU_ORTHOLOGUE AFUA_4G14580)-RELATED"/>
    <property type="match status" value="1"/>
</dbReference>
<gene>
    <name evidence="7" type="ORF">N7472_010372</name>
</gene>
<dbReference type="GO" id="GO:0032259">
    <property type="term" value="P:methylation"/>
    <property type="evidence" value="ECO:0007669"/>
    <property type="project" value="UniProtKB-KW"/>
</dbReference>
<dbReference type="Gene3D" id="1.10.10.10">
    <property type="entry name" value="Winged helix-like DNA-binding domain superfamily/Winged helix DNA-binding domain"/>
    <property type="match status" value="1"/>
</dbReference>